<keyword evidence="12" id="KW-0614">Plasmid</keyword>
<feature type="transmembrane region" description="Helical" evidence="10">
    <location>
        <begin position="369"/>
        <end position="393"/>
    </location>
</feature>
<dbReference type="InterPro" id="IPR046342">
    <property type="entry name" value="CBS_dom_sf"/>
</dbReference>
<dbReference type="Gene3D" id="1.10.3080.10">
    <property type="entry name" value="Clc chloride channel"/>
    <property type="match status" value="1"/>
</dbReference>
<geneLocation type="plasmid" evidence="12 13">
    <name>pOA238_118</name>
</geneLocation>
<feature type="transmembrane region" description="Helical" evidence="10">
    <location>
        <begin position="236"/>
        <end position="254"/>
    </location>
</feature>
<keyword evidence="13" id="KW-1185">Reference proteome</keyword>
<dbReference type="InterPro" id="IPR001807">
    <property type="entry name" value="ClC"/>
</dbReference>
<keyword evidence="4 10" id="KW-1133">Transmembrane helix</keyword>
<protein>
    <submittedName>
        <fullName evidence="12">Putative chloride ion channel</fullName>
    </submittedName>
</protein>
<evidence type="ECO:0000256" key="8">
    <source>
        <dbReference type="ARBA" id="ARBA00023214"/>
    </source>
</evidence>
<organism evidence="12 13">
    <name type="scientific">Octadecabacter arcticus 238</name>
    <dbReference type="NCBI Taxonomy" id="391616"/>
    <lineage>
        <taxon>Bacteria</taxon>
        <taxon>Pseudomonadati</taxon>
        <taxon>Pseudomonadota</taxon>
        <taxon>Alphaproteobacteria</taxon>
        <taxon>Rhodobacterales</taxon>
        <taxon>Roseobacteraceae</taxon>
        <taxon>Octadecabacter</taxon>
    </lineage>
</organism>
<sequence>MPPTPTVSITMAIRRAATIIVLGLLVGLVTSVAAIGFTTAVYALNDILLVSDYSRFRSDTQPLALQGLSIFIPMMGGIAVAVLIFRIDPRGRPSGPPDVIKAIQLQTDMPPTRSGLTSTLAALISLSIGASVGQYGPMVYLGAMLGQLTARLRTSIPNLTAICISCGVAAAIAAAFNAPIAGLIFAHEVILRHYSMQTFAPVTVAATTGYFMANVVFEKTPILVVQSSSIPHGEEFILFAILGLLCALVALLYMRSILFAAQKGQLFKAYPIARGAAAGLVVGLCLLMIPEIIGLGQVTLRFSTLEGAFAANELALFILGKIALTAFCLGFGFVGGVFSPALVIGALFGGLFWTILSAGFSFALSDFSIYVVCAMMAVTSPVIGAPLSAILIVFELTRSYDLAIASMICVVFSNALAFRVFGRSLFDRQLKNQGIDLSKGRDQAQLTALLVIDLAKADAAVFAPSDTEEAVVSALKATGFNQGFLREPETGAFIGAISRSDLDPKASTPVRNKVHDIDLVFNNKTNVLQAMEQLENFVGDAVPIVDPADNRLLGVVTEADIIQAYLKMVTRLRQEENATL</sequence>
<feature type="transmembrane region" description="Helical" evidence="10">
    <location>
        <begin position="156"/>
        <end position="186"/>
    </location>
</feature>
<dbReference type="AlphaFoldDB" id="M9RW85"/>
<dbReference type="EMBL" id="CP003743">
    <property type="protein sequence ID" value="AGI74761.1"/>
    <property type="molecule type" value="Genomic_DNA"/>
</dbReference>
<feature type="transmembrane region" description="Helical" evidence="10">
    <location>
        <begin position="20"/>
        <end position="43"/>
    </location>
</feature>
<dbReference type="HOGENOM" id="CLU_015263_5_1_5"/>
<evidence type="ECO:0000259" key="11">
    <source>
        <dbReference type="Pfam" id="PF00571"/>
    </source>
</evidence>
<reference evidence="12 13" key="1">
    <citation type="journal article" date="2013" name="PLoS ONE">
        <title>Poles Apart: Arctic and Antarctic Octadecabacter strains Share High Genome Plasticity and a New Type of Xanthorhodopsin.</title>
        <authorList>
            <person name="Vollmers J."/>
            <person name="Voget S."/>
            <person name="Dietrich S."/>
            <person name="Gollnow K."/>
            <person name="Smits M."/>
            <person name="Meyer K."/>
            <person name="Brinkhoff T."/>
            <person name="Simon M."/>
            <person name="Daniel R."/>
        </authorList>
    </citation>
    <scope>NUCLEOTIDE SEQUENCE [LARGE SCALE GENOMIC DNA]</scope>
    <source>
        <strain evidence="12 13">238</strain>
        <plasmid evidence="13">Plasmid pOA238_118</plasmid>
    </source>
</reference>
<evidence type="ECO:0000256" key="7">
    <source>
        <dbReference type="ARBA" id="ARBA00023173"/>
    </source>
</evidence>
<feature type="transmembrane region" description="Helical" evidence="10">
    <location>
        <begin position="341"/>
        <end position="363"/>
    </location>
</feature>
<evidence type="ECO:0000313" key="12">
    <source>
        <dbReference type="EMBL" id="AGI74761.1"/>
    </source>
</evidence>
<dbReference type="Pfam" id="PF00571">
    <property type="entry name" value="CBS"/>
    <property type="match status" value="1"/>
</dbReference>
<keyword evidence="3 10" id="KW-0812">Transmembrane</keyword>
<dbReference type="Pfam" id="PF00654">
    <property type="entry name" value="Voltage_CLC"/>
    <property type="match status" value="1"/>
</dbReference>
<evidence type="ECO:0000313" key="13">
    <source>
        <dbReference type="Proteomes" id="UP000004688"/>
    </source>
</evidence>
<feature type="transmembrane region" description="Helical" evidence="10">
    <location>
        <begin position="314"/>
        <end position="334"/>
    </location>
</feature>
<keyword evidence="6 10" id="KW-0472">Membrane</keyword>
<evidence type="ECO:0000256" key="6">
    <source>
        <dbReference type="ARBA" id="ARBA00023136"/>
    </source>
</evidence>
<comment type="subcellular location">
    <subcellularLocation>
        <location evidence="1">Membrane</location>
        <topology evidence="1">Multi-pass membrane protein</topology>
    </subcellularLocation>
</comment>
<feature type="transmembrane region" description="Helical" evidence="10">
    <location>
        <begin position="198"/>
        <end position="216"/>
    </location>
</feature>
<dbReference type="GO" id="GO:0034707">
    <property type="term" value="C:chloride channel complex"/>
    <property type="evidence" value="ECO:0007669"/>
    <property type="project" value="UniProtKB-KW"/>
</dbReference>
<dbReference type="SUPFAM" id="SSF54631">
    <property type="entry name" value="CBS-domain pair"/>
    <property type="match status" value="1"/>
</dbReference>
<feature type="domain" description="CBS" evidence="11">
    <location>
        <begin position="523"/>
        <end position="566"/>
    </location>
</feature>
<evidence type="ECO:0000256" key="1">
    <source>
        <dbReference type="ARBA" id="ARBA00004141"/>
    </source>
</evidence>
<dbReference type="SUPFAM" id="SSF81340">
    <property type="entry name" value="Clc chloride channel"/>
    <property type="match status" value="1"/>
</dbReference>
<evidence type="ECO:0000256" key="3">
    <source>
        <dbReference type="ARBA" id="ARBA00022692"/>
    </source>
</evidence>
<dbReference type="RefSeq" id="WP_015497669.1">
    <property type="nucleotide sequence ID" value="NC_020909.1"/>
</dbReference>
<keyword evidence="8" id="KW-0868">Chloride</keyword>
<dbReference type="Proteomes" id="UP000004688">
    <property type="component" value="Plasmid pOA238_118"/>
</dbReference>
<dbReference type="PANTHER" id="PTHR43427:SF6">
    <property type="entry name" value="CHLORIDE CHANNEL PROTEIN CLC-E"/>
    <property type="match status" value="1"/>
</dbReference>
<evidence type="ECO:0000256" key="5">
    <source>
        <dbReference type="ARBA" id="ARBA00023065"/>
    </source>
</evidence>
<keyword evidence="9" id="KW-0407">Ion channel</keyword>
<dbReference type="PRINTS" id="PR00762">
    <property type="entry name" value="CLCHANNEL"/>
</dbReference>
<feature type="transmembrane region" description="Helical" evidence="10">
    <location>
        <begin position="275"/>
        <end position="294"/>
    </location>
</feature>
<keyword evidence="2" id="KW-0813">Transport</keyword>
<evidence type="ECO:0000256" key="10">
    <source>
        <dbReference type="SAM" id="Phobius"/>
    </source>
</evidence>
<name>M9RW85_9RHOB</name>
<proteinExistence type="predicted"/>
<gene>
    <name evidence="12" type="ORF">OA238_118p0640</name>
</gene>
<dbReference type="InterPro" id="IPR014743">
    <property type="entry name" value="Cl-channel_core"/>
</dbReference>
<dbReference type="KEGG" id="oar:OA238_118p0640"/>
<evidence type="ECO:0000256" key="2">
    <source>
        <dbReference type="ARBA" id="ARBA00022448"/>
    </source>
</evidence>
<dbReference type="Gene3D" id="3.10.580.10">
    <property type="entry name" value="CBS-domain"/>
    <property type="match status" value="1"/>
</dbReference>
<keyword evidence="7" id="KW-0869">Chloride channel</keyword>
<dbReference type="InterPro" id="IPR000644">
    <property type="entry name" value="CBS_dom"/>
</dbReference>
<feature type="transmembrane region" description="Helical" evidence="10">
    <location>
        <begin position="400"/>
        <end position="421"/>
    </location>
</feature>
<dbReference type="InterPro" id="IPR050368">
    <property type="entry name" value="ClC-type_chloride_channel"/>
</dbReference>
<accession>M9RW85</accession>
<dbReference type="GO" id="GO:0005254">
    <property type="term" value="F:chloride channel activity"/>
    <property type="evidence" value="ECO:0007669"/>
    <property type="project" value="UniProtKB-KW"/>
</dbReference>
<feature type="transmembrane region" description="Helical" evidence="10">
    <location>
        <begin position="63"/>
        <end position="85"/>
    </location>
</feature>
<dbReference type="CDD" id="cd00400">
    <property type="entry name" value="Voltage_gated_ClC"/>
    <property type="match status" value="1"/>
</dbReference>
<keyword evidence="5" id="KW-0406">Ion transport</keyword>
<evidence type="ECO:0000256" key="9">
    <source>
        <dbReference type="ARBA" id="ARBA00023303"/>
    </source>
</evidence>
<dbReference type="PANTHER" id="PTHR43427">
    <property type="entry name" value="CHLORIDE CHANNEL PROTEIN CLC-E"/>
    <property type="match status" value="1"/>
</dbReference>
<evidence type="ECO:0000256" key="4">
    <source>
        <dbReference type="ARBA" id="ARBA00022989"/>
    </source>
</evidence>